<dbReference type="InterPro" id="IPR007709">
    <property type="entry name" value="N-FG_amidohydro"/>
</dbReference>
<gene>
    <name evidence="1" type="ORF">D7D48_07855</name>
</gene>
<proteinExistence type="predicted"/>
<dbReference type="Pfam" id="PF05013">
    <property type="entry name" value="FGase"/>
    <property type="match status" value="1"/>
</dbReference>
<dbReference type="Proteomes" id="UP000268553">
    <property type="component" value="Unassembled WGS sequence"/>
</dbReference>
<dbReference type="SUPFAM" id="SSF53187">
    <property type="entry name" value="Zn-dependent exopeptidases"/>
    <property type="match status" value="1"/>
</dbReference>
<dbReference type="AlphaFoldDB" id="A0A426RUN7"/>
<dbReference type="EMBL" id="RWJI01000001">
    <property type="protein sequence ID" value="RRQ52727.1"/>
    <property type="molecule type" value="Genomic_DNA"/>
</dbReference>
<dbReference type="RefSeq" id="WP_125230741.1">
    <property type="nucleotide sequence ID" value="NZ_RWJI01000001.1"/>
</dbReference>
<keyword evidence="1" id="KW-0378">Hydrolase</keyword>
<evidence type="ECO:0000313" key="2">
    <source>
        <dbReference type="Proteomes" id="UP000268553"/>
    </source>
</evidence>
<reference evidence="1 2" key="1">
    <citation type="submission" date="2018-12" db="EMBL/GenBank/DDBJ databases">
        <authorList>
            <person name="Kim S.-J."/>
            <person name="Jung G.-Y."/>
        </authorList>
    </citation>
    <scope>NUCLEOTIDE SEQUENCE [LARGE SCALE GENOMIC DNA]</scope>
    <source>
        <strain evidence="1 2">03SU3-P</strain>
    </source>
</reference>
<organism evidence="1 2">
    <name type="scientific">Sphingorhabdus wooponensis</name>
    <dbReference type="NCBI Taxonomy" id="940136"/>
    <lineage>
        <taxon>Bacteria</taxon>
        <taxon>Pseudomonadati</taxon>
        <taxon>Pseudomonadota</taxon>
        <taxon>Alphaproteobacteria</taxon>
        <taxon>Sphingomonadales</taxon>
        <taxon>Sphingomonadaceae</taxon>
        <taxon>Sphingorhabdus</taxon>
    </lineage>
</organism>
<dbReference type="Gene3D" id="3.40.630.40">
    <property type="entry name" value="Zn-dependent exopeptidases"/>
    <property type="match status" value="1"/>
</dbReference>
<accession>A0A426RUN7</accession>
<protein>
    <submittedName>
        <fullName evidence="1">N-formylglutamate amidohydrolase</fullName>
    </submittedName>
</protein>
<dbReference type="GO" id="GO:0016787">
    <property type="term" value="F:hydrolase activity"/>
    <property type="evidence" value="ECO:0007669"/>
    <property type="project" value="UniProtKB-KW"/>
</dbReference>
<keyword evidence="2" id="KW-1185">Reference proteome</keyword>
<comment type="caution">
    <text evidence="1">The sequence shown here is derived from an EMBL/GenBank/DDBJ whole genome shotgun (WGS) entry which is preliminary data.</text>
</comment>
<sequence length="289" mass="31838">MALTDIDGFASWGTETPSVPVLLSVPHAGRHYPTELLEALRLPAASLLRLEDRYADILTRRCVALGYPVIIAHRARAWIDLNRDEQDVDAEMVQGALRSDYPEPGAKQRGGLGLIPRRLSGEGELWKRQFTLDELQHRIMTFHRPYHEAVADVLEQMRLRFGVAILLDLHSMPPICGGASGPAPQFVIGDRFGKSAASRYAELVMTRLQAEGFNIGLNHPYAGAYILGRHARPRANIHAIQLEVDRSLYLDTDLRHPGAGIDRMNIMISALVSALADESLGSAALIAAE</sequence>
<evidence type="ECO:0000313" key="1">
    <source>
        <dbReference type="EMBL" id="RRQ52727.1"/>
    </source>
</evidence>
<dbReference type="OrthoDB" id="9802050at2"/>
<name>A0A426RUN7_9SPHN</name>